<sequence>MVQDDGGGGGGGSVGAYSSLIAAAAAKNELLHKGWDSTGDYSAKREVETHGDGLDPINYHVRIEVDTYSGEYTTLAVGPSAEIARDNWIEEATAAVDKWGPKIDGLFTKWKDLPSRYSTSEALLDWAVRELNIDPDNLTGTSDSAGGVNTRLAGDLDRLQTRTAQLKGEYATTFADYYVNQLPTTFQAQCLLVSALSVACRAQGEMWGRTADDLATFEYDALQAMKDCGPEGGPNTSLVLTLTVVGALAAALAAVPSLGGSAVLFEAIALGGAIGAGVESAKTADKSFEDLPLGAGHPDQVFTNMEDALTALDSEIRKQETGIQDFLVAAKSFADSGDCELTRPSLNSAPTGEVFSEVSVDKDTIGKITELWLPSIAADLREADSRLTVTSSDGFHRPTDVGLEPNGAWTEFSALQNRTSTLLTRLSTDIEDAGTKLEEAAKLIGMADEQTNQHYRDVERQVENQNLNDPDDVLPLL</sequence>
<dbReference type="OrthoDB" id="3770145at2"/>
<evidence type="ECO:0000313" key="1">
    <source>
        <dbReference type="EMBL" id="TNM40406.1"/>
    </source>
</evidence>
<reference evidence="1 2" key="1">
    <citation type="journal article" date="2016" name="Int. J. Syst. Evol. Microbiol.">
        <title>Nocardioides albidus sp. nov., an actinobacterium isolated from garden soil.</title>
        <authorList>
            <person name="Singh H."/>
            <person name="Du J."/>
            <person name="Trinh H."/>
            <person name="Won K."/>
            <person name="Yang J.E."/>
            <person name="Yin C."/>
            <person name="Kook M."/>
            <person name="Yi T.H."/>
        </authorList>
    </citation>
    <scope>NUCLEOTIDE SEQUENCE [LARGE SCALE GENOMIC DNA]</scope>
    <source>
        <strain evidence="1 2">CCTCC AB 2015297</strain>
    </source>
</reference>
<dbReference type="Proteomes" id="UP000313231">
    <property type="component" value="Unassembled WGS sequence"/>
</dbReference>
<dbReference type="AlphaFoldDB" id="A0A5C4VYL0"/>
<organism evidence="1 2">
    <name type="scientific">Nocardioides albidus</name>
    <dbReference type="NCBI Taxonomy" id="1517589"/>
    <lineage>
        <taxon>Bacteria</taxon>
        <taxon>Bacillati</taxon>
        <taxon>Actinomycetota</taxon>
        <taxon>Actinomycetes</taxon>
        <taxon>Propionibacteriales</taxon>
        <taxon>Nocardioidaceae</taxon>
        <taxon>Nocardioides</taxon>
    </lineage>
</organism>
<dbReference type="EMBL" id="VDMP01000023">
    <property type="protein sequence ID" value="TNM40406.1"/>
    <property type="molecule type" value="Genomic_DNA"/>
</dbReference>
<evidence type="ECO:0000313" key="2">
    <source>
        <dbReference type="Proteomes" id="UP000313231"/>
    </source>
</evidence>
<comment type="caution">
    <text evidence="1">The sequence shown here is derived from an EMBL/GenBank/DDBJ whole genome shotgun (WGS) entry which is preliminary data.</text>
</comment>
<accession>A0A5C4VYL0</accession>
<protein>
    <submittedName>
        <fullName evidence="1">Uncharacterized protein</fullName>
    </submittedName>
</protein>
<gene>
    <name evidence="1" type="ORF">FHP29_10130</name>
</gene>
<proteinExistence type="predicted"/>
<keyword evidence="2" id="KW-1185">Reference proteome</keyword>
<dbReference type="RefSeq" id="WP_139622752.1">
    <property type="nucleotide sequence ID" value="NZ_VDMP01000023.1"/>
</dbReference>
<name>A0A5C4VYL0_9ACTN</name>